<keyword evidence="3" id="KW-1185">Reference proteome</keyword>
<evidence type="ECO:0000256" key="1">
    <source>
        <dbReference type="SAM" id="SignalP"/>
    </source>
</evidence>
<dbReference type="AlphaFoldDB" id="A0AAV7H410"/>
<comment type="caution">
    <text evidence="2">The sequence shown here is derived from an EMBL/GenBank/DDBJ whole genome shotgun (WGS) entry which is preliminary data.</text>
</comment>
<evidence type="ECO:0000313" key="2">
    <source>
        <dbReference type="EMBL" id="KAH0462703.1"/>
    </source>
</evidence>
<dbReference type="Proteomes" id="UP000775213">
    <property type="component" value="Unassembled WGS sequence"/>
</dbReference>
<feature type="chain" id="PRO_5043798520" evidence="1">
    <location>
        <begin position="28"/>
        <end position="160"/>
    </location>
</feature>
<protein>
    <submittedName>
        <fullName evidence="2">Uncharacterized protein</fullName>
    </submittedName>
</protein>
<feature type="signal peptide" evidence="1">
    <location>
        <begin position="1"/>
        <end position="27"/>
    </location>
</feature>
<sequence length="160" mass="18282">MLGAWAVPFILGVLFHILSIEDKAVLGREPTPVELHSHTYKRQEDQRWVDERARKAFVKEYIRIRESQTTVSEGSSGGSIEYSDYRTWSQAVGGMQNGRVYELGSQAYAYEGQKSSGCSFSSSTQESLYIQQITALTTELEQVWKAQADWQMQMQQQMEI</sequence>
<reference evidence="2 3" key="1">
    <citation type="journal article" date="2021" name="Hortic Res">
        <title>Chromosome-scale assembly of the Dendrobium chrysotoxum genome enhances the understanding of orchid evolution.</title>
        <authorList>
            <person name="Zhang Y."/>
            <person name="Zhang G.Q."/>
            <person name="Zhang D."/>
            <person name="Liu X.D."/>
            <person name="Xu X.Y."/>
            <person name="Sun W.H."/>
            <person name="Yu X."/>
            <person name="Zhu X."/>
            <person name="Wang Z.W."/>
            <person name="Zhao X."/>
            <person name="Zhong W.Y."/>
            <person name="Chen H."/>
            <person name="Yin W.L."/>
            <person name="Huang T."/>
            <person name="Niu S.C."/>
            <person name="Liu Z.J."/>
        </authorList>
    </citation>
    <scope>NUCLEOTIDE SEQUENCE [LARGE SCALE GENOMIC DNA]</scope>
    <source>
        <strain evidence="2">Lindl</strain>
    </source>
</reference>
<dbReference type="EMBL" id="JAGFBR010000009">
    <property type="protein sequence ID" value="KAH0462703.1"/>
    <property type="molecule type" value="Genomic_DNA"/>
</dbReference>
<dbReference type="Pfam" id="PF03004">
    <property type="entry name" value="Transposase_24"/>
    <property type="match status" value="1"/>
</dbReference>
<organism evidence="2 3">
    <name type="scientific">Dendrobium chrysotoxum</name>
    <name type="common">Orchid</name>
    <dbReference type="NCBI Taxonomy" id="161865"/>
    <lineage>
        <taxon>Eukaryota</taxon>
        <taxon>Viridiplantae</taxon>
        <taxon>Streptophyta</taxon>
        <taxon>Embryophyta</taxon>
        <taxon>Tracheophyta</taxon>
        <taxon>Spermatophyta</taxon>
        <taxon>Magnoliopsida</taxon>
        <taxon>Liliopsida</taxon>
        <taxon>Asparagales</taxon>
        <taxon>Orchidaceae</taxon>
        <taxon>Epidendroideae</taxon>
        <taxon>Malaxideae</taxon>
        <taxon>Dendrobiinae</taxon>
        <taxon>Dendrobium</taxon>
    </lineage>
</organism>
<keyword evidence="1" id="KW-0732">Signal</keyword>
<gene>
    <name evidence="2" type="ORF">IEQ34_010278</name>
</gene>
<name>A0AAV7H410_DENCH</name>
<accession>A0AAV7H410</accession>
<evidence type="ECO:0000313" key="3">
    <source>
        <dbReference type="Proteomes" id="UP000775213"/>
    </source>
</evidence>
<dbReference type="InterPro" id="IPR004252">
    <property type="entry name" value="Probable_transposase_24"/>
</dbReference>
<proteinExistence type="predicted"/>